<dbReference type="EMBL" id="JAMFTS010000004">
    <property type="protein sequence ID" value="KAJ4760940.1"/>
    <property type="molecule type" value="Genomic_DNA"/>
</dbReference>
<gene>
    <name evidence="7" type="ORF">LUZ62_071315</name>
</gene>
<evidence type="ECO:0000313" key="7">
    <source>
        <dbReference type="EMBL" id="KAJ4760940.1"/>
    </source>
</evidence>
<dbReference type="PROSITE" id="PS51683">
    <property type="entry name" value="SAM_OMT_II"/>
    <property type="match status" value="1"/>
</dbReference>
<dbReference type="SUPFAM" id="SSF53335">
    <property type="entry name" value="S-adenosyl-L-methionine-dependent methyltransferases"/>
    <property type="match status" value="1"/>
</dbReference>
<dbReference type="InterPro" id="IPR012967">
    <property type="entry name" value="COMT_dimerisation"/>
</dbReference>
<dbReference type="Proteomes" id="UP001140206">
    <property type="component" value="Chromosome 4"/>
</dbReference>
<feature type="domain" description="O-methyltransferase dimerisation" evidence="6">
    <location>
        <begin position="9"/>
        <end position="88"/>
    </location>
</feature>
<dbReference type="GO" id="GO:0032259">
    <property type="term" value="P:methylation"/>
    <property type="evidence" value="ECO:0007669"/>
    <property type="project" value="UniProtKB-KW"/>
</dbReference>
<feature type="domain" description="O-methyltransferase C-terminal" evidence="5">
    <location>
        <begin position="110"/>
        <end position="318"/>
    </location>
</feature>
<name>A0AAV8CXX3_9POAL</name>
<evidence type="ECO:0000256" key="2">
    <source>
        <dbReference type="ARBA" id="ARBA00022679"/>
    </source>
</evidence>
<evidence type="ECO:0000256" key="4">
    <source>
        <dbReference type="PIRSR" id="PIRSR005739-1"/>
    </source>
</evidence>
<evidence type="ECO:0000256" key="1">
    <source>
        <dbReference type="ARBA" id="ARBA00022603"/>
    </source>
</evidence>
<dbReference type="InterPro" id="IPR001077">
    <property type="entry name" value="COMT_C"/>
</dbReference>
<organism evidence="7 8">
    <name type="scientific">Rhynchospora pubera</name>
    <dbReference type="NCBI Taxonomy" id="906938"/>
    <lineage>
        <taxon>Eukaryota</taxon>
        <taxon>Viridiplantae</taxon>
        <taxon>Streptophyta</taxon>
        <taxon>Embryophyta</taxon>
        <taxon>Tracheophyta</taxon>
        <taxon>Spermatophyta</taxon>
        <taxon>Magnoliopsida</taxon>
        <taxon>Liliopsida</taxon>
        <taxon>Poales</taxon>
        <taxon>Cyperaceae</taxon>
        <taxon>Cyperoideae</taxon>
        <taxon>Rhynchosporeae</taxon>
        <taxon>Rhynchospora</taxon>
    </lineage>
</organism>
<protein>
    <submittedName>
        <fullName evidence="7">O-methyltransferase</fullName>
    </submittedName>
</protein>
<dbReference type="Pfam" id="PF08100">
    <property type="entry name" value="Dimerisation"/>
    <property type="match status" value="1"/>
</dbReference>
<accession>A0AAV8CXX3</accession>
<comment type="caution">
    <text evidence="7">The sequence shown here is derived from an EMBL/GenBank/DDBJ whole genome shotgun (WGS) entry which is preliminary data.</text>
</comment>
<dbReference type="PIRSF" id="PIRSF005739">
    <property type="entry name" value="O-mtase"/>
    <property type="match status" value="1"/>
</dbReference>
<evidence type="ECO:0000313" key="8">
    <source>
        <dbReference type="Proteomes" id="UP001140206"/>
    </source>
</evidence>
<dbReference type="Pfam" id="PF00891">
    <property type="entry name" value="Methyltransf_2"/>
    <property type="match status" value="1"/>
</dbReference>
<dbReference type="Gene3D" id="3.40.50.150">
    <property type="entry name" value="Vaccinia Virus protein VP39"/>
    <property type="match status" value="1"/>
</dbReference>
<keyword evidence="2" id="KW-0808">Transferase</keyword>
<proteinExistence type="predicted"/>
<feature type="active site" description="Proton acceptor" evidence="4">
    <location>
        <position position="240"/>
    </location>
</feature>
<dbReference type="AlphaFoldDB" id="A0AAV8CXX3"/>
<dbReference type="InterPro" id="IPR036388">
    <property type="entry name" value="WH-like_DNA-bd_sf"/>
</dbReference>
<dbReference type="GO" id="GO:0046983">
    <property type="term" value="F:protein dimerization activity"/>
    <property type="evidence" value="ECO:0007669"/>
    <property type="project" value="InterPro"/>
</dbReference>
<dbReference type="SUPFAM" id="SSF46785">
    <property type="entry name" value="Winged helix' DNA-binding domain"/>
    <property type="match status" value="1"/>
</dbReference>
<evidence type="ECO:0000259" key="5">
    <source>
        <dbReference type="Pfam" id="PF00891"/>
    </source>
</evidence>
<evidence type="ECO:0000259" key="6">
    <source>
        <dbReference type="Pfam" id="PF08100"/>
    </source>
</evidence>
<dbReference type="FunFam" id="3.40.50.150:FF:000206">
    <property type="entry name" value="O-methyltransferase ZRP4"/>
    <property type="match status" value="1"/>
</dbReference>
<dbReference type="InterPro" id="IPR016461">
    <property type="entry name" value="COMT-like"/>
</dbReference>
<dbReference type="PANTHER" id="PTHR11746">
    <property type="entry name" value="O-METHYLTRANSFERASE"/>
    <property type="match status" value="1"/>
</dbReference>
<dbReference type="InterPro" id="IPR029063">
    <property type="entry name" value="SAM-dependent_MTases_sf"/>
</dbReference>
<keyword evidence="3" id="KW-0949">S-adenosyl-L-methionine</keyword>
<reference evidence="7" key="1">
    <citation type="submission" date="2022-08" db="EMBL/GenBank/DDBJ databases">
        <authorList>
            <person name="Marques A."/>
        </authorList>
    </citation>
    <scope>NUCLEOTIDE SEQUENCE</scope>
    <source>
        <strain evidence="7">RhyPub2mFocal</strain>
        <tissue evidence="7">Leaves</tissue>
    </source>
</reference>
<evidence type="ECO:0000256" key="3">
    <source>
        <dbReference type="ARBA" id="ARBA00022691"/>
    </source>
</evidence>
<keyword evidence="1" id="KW-0489">Methyltransferase</keyword>
<dbReference type="Gene3D" id="1.10.10.10">
    <property type="entry name" value="Winged helix-like DNA-binding domain superfamily/Winged helix DNA-binding domain"/>
    <property type="match status" value="1"/>
</dbReference>
<sequence>MDLTRIQNLSLSYIRSSALRCAVELDISGLIQAYGRPMPLNELARSIPIPPEKDSMLGRLMTFLVNQGIFVQSEAGYQLTPASELLLTKGSNMAAYVCAVTKGGKLCDRLSEVFMESGERSLFEKVYDGKTFWELTKENPEFGKSFNDSMASLSNSLMRELIASYPHIFDGLNNLVDVGGGTGTAVKCIVEAFPRLRCTVFDLPHVVAKALKSESFDVVGGDMFEKIPPADVIFLKNVLHDWNNEDCVRILKRCKEAIESNNNGGKVIAVDIIIGLESNDPIATETSLLHDISMMVLFGSKERNKQEWHNIIIRAGYSDYKIYPVQLGIYSVVELYP</sequence>
<keyword evidence="8" id="KW-1185">Reference proteome</keyword>
<dbReference type="InterPro" id="IPR036390">
    <property type="entry name" value="WH_DNA-bd_sf"/>
</dbReference>
<dbReference type="GO" id="GO:0008171">
    <property type="term" value="F:O-methyltransferase activity"/>
    <property type="evidence" value="ECO:0007669"/>
    <property type="project" value="InterPro"/>
</dbReference>